<gene>
    <name evidence="3" type="ORF">L227DRAFT_512401</name>
</gene>
<keyword evidence="4" id="KW-1185">Reference proteome</keyword>
<evidence type="ECO:0000259" key="2">
    <source>
        <dbReference type="Pfam" id="PF20231"/>
    </source>
</evidence>
<protein>
    <recommendedName>
        <fullName evidence="2">DUF6589 domain-containing protein</fullName>
    </recommendedName>
</protein>
<dbReference type="Proteomes" id="UP000313359">
    <property type="component" value="Unassembled WGS sequence"/>
</dbReference>
<feature type="domain" description="DUF6589" evidence="2">
    <location>
        <begin position="371"/>
        <end position="482"/>
    </location>
</feature>
<reference evidence="3" key="1">
    <citation type="journal article" date="2018" name="Genome Biol. Evol.">
        <title>Genomics and development of Lentinus tigrinus, a white-rot wood-decaying mushroom with dimorphic fruiting bodies.</title>
        <authorList>
            <person name="Wu B."/>
            <person name="Xu Z."/>
            <person name="Knudson A."/>
            <person name="Carlson A."/>
            <person name="Chen N."/>
            <person name="Kovaka S."/>
            <person name="LaButti K."/>
            <person name="Lipzen A."/>
            <person name="Pennachio C."/>
            <person name="Riley R."/>
            <person name="Schakwitz W."/>
            <person name="Umezawa K."/>
            <person name="Ohm R.A."/>
            <person name="Grigoriev I.V."/>
            <person name="Nagy L.G."/>
            <person name="Gibbons J."/>
            <person name="Hibbett D."/>
        </authorList>
    </citation>
    <scope>NUCLEOTIDE SEQUENCE [LARGE SCALE GENOMIC DNA]</scope>
    <source>
        <strain evidence="3">ALCF2SS1-6</strain>
    </source>
</reference>
<dbReference type="EMBL" id="ML122312">
    <property type="protein sequence ID" value="RPD54026.1"/>
    <property type="molecule type" value="Genomic_DNA"/>
</dbReference>
<dbReference type="STRING" id="1328759.A0A5C2RUZ1"/>
<proteinExistence type="predicted"/>
<evidence type="ECO:0000313" key="4">
    <source>
        <dbReference type="Proteomes" id="UP000313359"/>
    </source>
</evidence>
<sequence length="485" mass="53926">MREQAVDRVLAALDGHSICAFLVAFLSNSTYDDHPLRQQFIQELADLLLFFCSLAYLSPTVTSFCLEQVIKVLTSEVRGLVQKETGWHFSAHHAKADSILDFSLSETARKMAAGAPSLWKVLAALLNSDPSHTRRRAQTTKNLGPAPRSGDGVPESDEEDEYWAQVEEWEEAEGTAGVQPEEDGERPSKRQRRAGQRNAALLRIRLVIITSIMMISTNQRCNALASLVGLFCHSTSAPELVIEVLSRTGLSISLTAIHDMITSLSRNSSEAIRWLAKTLLCAFAYDNFDMDFKSSVPTVEKPGSTLQHATSALIFPLEHGVVPADLKFASELWHTDPCNPFLPEDDRPPRRTWVDCMPPPHPGMGPDVQTRILAWHFRHALVTHCEAFTHLRAKLGMPETILQIPVKKTTHIPCRAMDINQSTHDGQAQIIENLLAQAMLGDPSDYPSICDLDDQVLLFHGDLGTGERIQGIRMSRSIEETPSRR</sequence>
<feature type="compositionally biased region" description="Acidic residues" evidence="1">
    <location>
        <begin position="154"/>
        <end position="173"/>
    </location>
</feature>
<dbReference type="InterPro" id="IPR046496">
    <property type="entry name" value="DUF6589"/>
</dbReference>
<name>A0A5C2RUZ1_9APHY</name>
<dbReference type="Pfam" id="PF20231">
    <property type="entry name" value="DUF6589"/>
    <property type="match status" value="1"/>
</dbReference>
<organism evidence="3 4">
    <name type="scientific">Lentinus tigrinus ALCF2SS1-6</name>
    <dbReference type="NCBI Taxonomy" id="1328759"/>
    <lineage>
        <taxon>Eukaryota</taxon>
        <taxon>Fungi</taxon>
        <taxon>Dikarya</taxon>
        <taxon>Basidiomycota</taxon>
        <taxon>Agaricomycotina</taxon>
        <taxon>Agaricomycetes</taxon>
        <taxon>Polyporales</taxon>
        <taxon>Polyporaceae</taxon>
        <taxon>Lentinus</taxon>
    </lineage>
</organism>
<dbReference type="AlphaFoldDB" id="A0A5C2RUZ1"/>
<accession>A0A5C2RUZ1</accession>
<evidence type="ECO:0000256" key="1">
    <source>
        <dbReference type="SAM" id="MobiDB-lite"/>
    </source>
</evidence>
<evidence type="ECO:0000313" key="3">
    <source>
        <dbReference type="EMBL" id="RPD54026.1"/>
    </source>
</evidence>
<feature type="region of interest" description="Disordered" evidence="1">
    <location>
        <begin position="131"/>
        <end position="194"/>
    </location>
</feature>
<dbReference type="OrthoDB" id="4743193at2759"/>